<dbReference type="EMBL" id="FOLD01000024">
    <property type="protein sequence ID" value="SFD40972.1"/>
    <property type="molecule type" value="Genomic_DNA"/>
</dbReference>
<feature type="signal peptide" evidence="1">
    <location>
        <begin position="1"/>
        <end position="18"/>
    </location>
</feature>
<dbReference type="STRING" id="1164594.SAMN05216204_12449"/>
<dbReference type="AlphaFoldDB" id="A0A1I1S3P5"/>
<protein>
    <recommendedName>
        <fullName evidence="4">DUF2939 domain-containing protein</fullName>
    </recommendedName>
</protein>
<keyword evidence="1" id="KW-0732">Signal</keyword>
<dbReference type="OrthoDB" id="8706891at2"/>
<dbReference type="Proteomes" id="UP000198639">
    <property type="component" value="Unassembled WGS sequence"/>
</dbReference>
<dbReference type="Pfam" id="PF11159">
    <property type="entry name" value="DUF2939"/>
    <property type="match status" value="1"/>
</dbReference>
<keyword evidence="3" id="KW-1185">Reference proteome</keyword>
<accession>A0A1I1S3P5</accession>
<evidence type="ECO:0008006" key="4">
    <source>
        <dbReference type="Google" id="ProtNLM"/>
    </source>
</evidence>
<evidence type="ECO:0000313" key="2">
    <source>
        <dbReference type="EMBL" id="SFD40972.1"/>
    </source>
</evidence>
<dbReference type="RefSeq" id="WP_091875965.1">
    <property type="nucleotide sequence ID" value="NZ_FOLD01000024.1"/>
</dbReference>
<organism evidence="2 3">
    <name type="scientific">Massilia yuzhufengensis</name>
    <dbReference type="NCBI Taxonomy" id="1164594"/>
    <lineage>
        <taxon>Bacteria</taxon>
        <taxon>Pseudomonadati</taxon>
        <taxon>Pseudomonadota</taxon>
        <taxon>Betaproteobacteria</taxon>
        <taxon>Burkholderiales</taxon>
        <taxon>Oxalobacteraceae</taxon>
        <taxon>Telluria group</taxon>
        <taxon>Massilia</taxon>
    </lineage>
</organism>
<sequence>MKNKKAVIAAAVAATVFAAATWASPHIQLYRMRAAVEARDTRALVPYIDFSALQGSVTTLVMHRLGVDRMQDEASSNPLARFGQSMALAVIEPVVEAVVSPEGVRAMLETGDISLQPGQAPAAPAPGARPREKVRYALAYRSLNQVVVQKEEEGGIAFVLDRDGLWSWKLVGIEQREE</sequence>
<feature type="chain" id="PRO_5011537863" description="DUF2939 domain-containing protein" evidence="1">
    <location>
        <begin position="19"/>
        <end position="178"/>
    </location>
</feature>
<evidence type="ECO:0000313" key="3">
    <source>
        <dbReference type="Proteomes" id="UP000198639"/>
    </source>
</evidence>
<reference evidence="3" key="1">
    <citation type="submission" date="2016-10" db="EMBL/GenBank/DDBJ databases">
        <authorList>
            <person name="Varghese N."/>
            <person name="Submissions S."/>
        </authorList>
    </citation>
    <scope>NUCLEOTIDE SEQUENCE [LARGE SCALE GENOMIC DNA]</scope>
    <source>
        <strain evidence="3">CGMCC 1.12041</strain>
    </source>
</reference>
<gene>
    <name evidence="2" type="ORF">SAMN05216204_12449</name>
</gene>
<name>A0A1I1S3P5_9BURK</name>
<evidence type="ECO:0000256" key="1">
    <source>
        <dbReference type="SAM" id="SignalP"/>
    </source>
</evidence>
<proteinExistence type="predicted"/>
<dbReference type="InterPro" id="IPR021330">
    <property type="entry name" value="DUF2939"/>
</dbReference>